<dbReference type="GO" id="GO:0005737">
    <property type="term" value="C:cytoplasm"/>
    <property type="evidence" value="ECO:0007669"/>
    <property type="project" value="UniProtKB-SubCell"/>
</dbReference>
<comment type="subcellular location">
    <subcellularLocation>
        <location evidence="1">Cytoplasm</location>
    </subcellularLocation>
</comment>
<dbReference type="GeneID" id="129332281"/>
<dbReference type="Pfam" id="PF10248">
    <property type="entry name" value="Mlf1IP"/>
    <property type="match status" value="1"/>
</dbReference>
<evidence type="ECO:0000256" key="2">
    <source>
        <dbReference type="ARBA" id="ARBA00008332"/>
    </source>
</evidence>
<evidence type="ECO:0000313" key="7">
    <source>
        <dbReference type="RefSeq" id="XP_054839240.1"/>
    </source>
</evidence>
<gene>
    <name evidence="7" type="primary">MLF1</name>
</gene>
<dbReference type="KEGG" id="emc:129332281"/>
<feature type="compositionally biased region" description="Basic and acidic residues" evidence="5">
    <location>
        <begin position="266"/>
        <end position="278"/>
    </location>
</feature>
<organism evidence="6 7">
    <name type="scientific">Eublepharis macularius</name>
    <name type="common">Leopard gecko</name>
    <name type="synonym">Cyrtodactylus macularius</name>
    <dbReference type="NCBI Taxonomy" id="481883"/>
    <lineage>
        <taxon>Eukaryota</taxon>
        <taxon>Metazoa</taxon>
        <taxon>Chordata</taxon>
        <taxon>Craniata</taxon>
        <taxon>Vertebrata</taxon>
        <taxon>Euteleostomi</taxon>
        <taxon>Lepidosauria</taxon>
        <taxon>Squamata</taxon>
        <taxon>Bifurcata</taxon>
        <taxon>Gekkota</taxon>
        <taxon>Eublepharidae</taxon>
        <taxon>Eublepharinae</taxon>
        <taxon>Eublepharis</taxon>
    </lineage>
</organism>
<proteinExistence type="inferred from homology"/>
<reference evidence="7" key="1">
    <citation type="submission" date="2025-08" db="UniProtKB">
        <authorList>
            <consortium name="RefSeq"/>
        </authorList>
    </citation>
    <scope>IDENTIFICATION</scope>
    <source>
        <tissue evidence="7">Blood</tissue>
    </source>
</reference>
<feature type="region of interest" description="Disordered" evidence="5">
    <location>
        <begin position="250"/>
        <end position="310"/>
    </location>
</feature>
<evidence type="ECO:0000256" key="5">
    <source>
        <dbReference type="SAM" id="MobiDB-lite"/>
    </source>
</evidence>
<accession>A0AA97L1T7</accession>
<dbReference type="CTD" id="4291"/>
<evidence type="ECO:0000256" key="4">
    <source>
        <dbReference type="ARBA" id="ARBA00022553"/>
    </source>
</evidence>
<feature type="compositionally biased region" description="Basic and acidic residues" evidence="5">
    <location>
        <begin position="178"/>
        <end position="188"/>
    </location>
</feature>
<dbReference type="InterPro" id="IPR019376">
    <property type="entry name" value="Myeloid_leukemia_factor"/>
</dbReference>
<keyword evidence="4" id="KW-0597">Phosphoprotein</keyword>
<dbReference type="Proteomes" id="UP001190640">
    <property type="component" value="Chromosome 6"/>
</dbReference>
<dbReference type="PANTHER" id="PTHR13105">
    <property type="entry name" value="MYELOID LEUKEMIA FACTOR"/>
    <property type="match status" value="1"/>
</dbReference>
<evidence type="ECO:0000313" key="6">
    <source>
        <dbReference type="Proteomes" id="UP001190640"/>
    </source>
</evidence>
<keyword evidence="3" id="KW-0963">Cytoplasm</keyword>
<feature type="region of interest" description="Disordered" evidence="5">
    <location>
        <begin position="167"/>
        <end position="188"/>
    </location>
</feature>
<evidence type="ECO:0000256" key="3">
    <source>
        <dbReference type="ARBA" id="ARBA00022490"/>
    </source>
</evidence>
<sequence length="310" mass="34885">MFGGLSRVFRDDPFFQDSFAAHREHMDRIFSEPFGPSPFFGGERIRNAIKDGGERTRDQGGCPDSRVALKDSHKTMSCSLLPFGSFGGMAMNFPFVPFGCFGGMNMDFRDPFSTMDRMMSNMRNTMMELQQNFDKMSIDPNSHSFVSSSVMTYSKTGDEPPKVFQASAQTRRAPGGIKETRKSVKDSESGLEKMAVGHHIQDRAHVIQKAKNSKTGDEELNQEFLNLDEAEAHAFDEEWQKEITRYKPSAARNRIDTPRPRSIHRVSREDGARREKALPRTAIEGPRKPKSAVEALNVKGSHVPLKSSKK</sequence>
<evidence type="ECO:0000256" key="1">
    <source>
        <dbReference type="ARBA" id="ARBA00004496"/>
    </source>
</evidence>
<comment type="similarity">
    <text evidence="2">Belongs to the MLF family.</text>
</comment>
<dbReference type="RefSeq" id="XP_054839240.1">
    <property type="nucleotide sequence ID" value="XM_054983265.1"/>
</dbReference>
<dbReference type="AlphaFoldDB" id="A0AA97L1T7"/>
<protein>
    <submittedName>
        <fullName evidence="7">Myeloid leukemia factor 1 isoform X1</fullName>
    </submittedName>
</protein>
<name>A0AA97L1T7_EUBMA</name>
<keyword evidence="6" id="KW-1185">Reference proteome</keyword>